<gene>
    <name evidence="2" type="ORF">TNIN_202831</name>
</gene>
<keyword evidence="1" id="KW-1133">Transmembrane helix</keyword>
<dbReference type="EMBL" id="BMAV01007897">
    <property type="protein sequence ID" value="GFY51105.1"/>
    <property type="molecule type" value="Genomic_DNA"/>
</dbReference>
<proteinExistence type="predicted"/>
<feature type="transmembrane region" description="Helical" evidence="1">
    <location>
        <begin position="28"/>
        <end position="47"/>
    </location>
</feature>
<protein>
    <submittedName>
        <fullName evidence="2">Uncharacterized protein</fullName>
    </submittedName>
</protein>
<dbReference type="Proteomes" id="UP000886998">
    <property type="component" value="Unassembled WGS sequence"/>
</dbReference>
<organism evidence="2 3">
    <name type="scientific">Trichonephila inaurata madagascariensis</name>
    <dbReference type="NCBI Taxonomy" id="2747483"/>
    <lineage>
        <taxon>Eukaryota</taxon>
        <taxon>Metazoa</taxon>
        <taxon>Ecdysozoa</taxon>
        <taxon>Arthropoda</taxon>
        <taxon>Chelicerata</taxon>
        <taxon>Arachnida</taxon>
        <taxon>Araneae</taxon>
        <taxon>Araneomorphae</taxon>
        <taxon>Entelegynae</taxon>
        <taxon>Araneoidea</taxon>
        <taxon>Nephilidae</taxon>
        <taxon>Trichonephila</taxon>
        <taxon>Trichonephila inaurata</taxon>
    </lineage>
</organism>
<evidence type="ECO:0000313" key="3">
    <source>
        <dbReference type="Proteomes" id="UP000886998"/>
    </source>
</evidence>
<evidence type="ECO:0000256" key="1">
    <source>
        <dbReference type="SAM" id="Phobius"/>
    </source>
</evidence>
<accession>A0A8X7C0T1</accession>
<comment type="caution">
    <text evidence="2">The sequence shown here is derived from an EMBL/GenBank/DDBJ whole genome shotgun (WGS) entry which is preliminary data.</text>
</comment>
<evidence type="ECO:0000313" key="2">
    <source>
        <dbReference type="EMBL" id="GFY51105.1"/>
    </source>
</evidence>
<keyword evidence="1" id="KW-0472">Membrane</keyword>
<name>A0A8X7C0T1_9ARAC</name>
<keyword evidence="1" id="KW-0812">Transmembrane</keyword>
<reference evidence="2" key="1">
    <citation type="submission" date="2020-08" db="EMBL/GenBank/DDBJ databases">
        <title>Multicomponent nature underlies the extraordinary mechanical properties of spider dragline silk.</title>
        <authorList>
            <person name="Kono N."/>
            <person name="Nakamura H."/>
            <person name="Mori M."/>
            <person name="Yoshida Y."/>
            <person name="Ohtoshi R."/>
            <person name="Malay A.D."/>
            <person name="Moran D.A.P."/>
            <person name="Tomita M."/>
            <person name="Numata K."/>
            <person name="Arakawa K."/>
        </authorList>
    </citation>
    <scope>NUCLEOTIDE SEQUENCE</scope>
</reference>
<sequence>MISDNVELLTSRILPPHSFQNFPKHRHGTVPSCLGFTSLYISILIVLSNSERDGVIRTFLARNSKGTKDPTFVSPQHLHRGRKWVQPYLLFCRLTRTFKCTDQ</sequence>
<keyword evidence="3" id="KW-1185">Reference proteome</keyword>
<dbReference type="AlphaFoldDB" id="A0A8X7C0T1"/>